<feature type="domain" description="PAS" evidence="9">
    <location>
        <begin position="10"/>
        <end position="63"/>
    </location>
</feature>
<dbReference type="SUPFAM" id="SSF55785">
    <property type="entry name" value="PYP-like sensor domain (PAS domain)"/>
    <property type="match status" value="1"/>
</dbReference>
<protein>
    <recommendedName>
        <fullName evidence="2">histidine kinase</fullName>
        <ecNumber evidence="2">2.7.13.3</ecNumber>
    </recommendedName>
</protein>
<dbReference type="PROSITE" id="PS50113">
    <property type="entry name" value="PAC"/>
    <property type="match status" value="1"/>
</dbReference>
<dbReference type="Gene3D" id="3.30.450.20">
    <property type="entry name" value="PAS domain"/>
    <property type="match status" value="1"/>
</dbReference>
<evidence type="ECO:0000259" key="10">
    <source>
        <dbReference type="PROSITE" id="PS50113"/>
    </source>
</evidence>
<evidence type="ECO:0000313" key="11">
    <source>
        <dbReference type="EMBL" id="MBB6093700.1"/>
    </source>
</evidence>
<sequence>MPEGSSSGNGDELFRVALEAAPTGMLMIDSSGFIMLVNAQVERLFGYDRSELIGQSVEILVPERFRAAHPGHRAEFFREPRTRSMGSGELFGLRKDGSEVSIEIGLTPVRTREGNFVLSAIVDVSERRRTIEQLRERTAELTASVRERDALLQEVHHRVKNNLQLISSLINMQMRRLESGGPREALAECRQRVEAISLIHQTLYQSRNYARVPFSDYVRILTSNTLQIAGSGCNIELQIDSDPVWLPVDRAISCGLLINELIANVVRQASGNGHQCHLHLTLRSVDNRVRLVIDGPSVLDRSNLSALGLQLIENLSLQLEGNLSINEQHVAIEFPLIGEQ</sequence>
<name>A0A841HN50_9GAMM</name>
<dbReference type="GO" id="GO:0006355">
    <property type="term" value="P:regulation of DNA-templated transcription"/>
    <property type="evidence" value="ECO:0007669"/>
    <property type="project" value="InterPro"/>
</dbReference>
<dbReference type="InterPro" id="IPR013767">
    <property type="entry name" value="PAS_fold"/>
</dbReference>
<evidence type="ECO:0000256" key="3">
    <source>
        <dbReference type="ARBA" id="ARBA00022553"/>
    </source>
</evidence>
<organism evidence="11 12">
    <name type="scientific">Povalibacter uvarum</name>
    <dbReference type="NCBI Taxonomy" id="732238"/>
    <lineage>
        <taxon>Bacteria</taxon>
        <taxon>Pseudomonadati</taxon>
        <taxon>Pseudomonadota</taxon>
        <taxon>Gammaproteobacteria</taxon>
        <taxon>Steroidobacterales</taxon>
        <taxon>Steroidobacteraceae</taxon>
        <taxon>Povalibacter</taxon>
    </lineage>
</organism>
<evidence type="ECO:0000256" key="6">
    <source>
        <dbReference type="ARBA" id="ARBA00022777"/>
    </source>
</evidence>
<dbReference type="Pfam" id="PF07568">
    <property type="entry name" value="HisKA_2"/>
    <property type="match status" value="1"/>
</dbReference>
<dbReference type="GO" id="GO:0004673">
    <property type="term" value="F:protein histidine kinase activity"/>
    <property type="evidence" value="ECO:0007669"/>
    <property type="project" value="UniProtKB-EC"/>
</dbReference>
<feature type="domain" description="PAC" evidence="10">
    <location>
        <begin position="86"/>
        <end position="136"/>
    </location>
</feature>
<keyword evidence="5" id="KW-0547">Nucleotide-binding</keyword>
<dbReference type="InterPro" id="IPR000700">
    <property type="entry name" value="PAS-assoc_C"/>
</dbReference>
<dbReference type="Pfam" id="PF00989">
    <property type="entry name" value="PAS"/>
    <property type="match status" value="1"/>
</dbReference>
<keyword evidence="3" id="KW-0597">Phosphoprotein</keyword>
<dbReference type="SMART" id="SM00091">
    <property type="entry name" value="PAS"/>
    <property type="match status" value="1"/>
</dbReference>
<dbReference type="EC" id="2.7.13.3" evidence="2"/>
<dbReference type="NCBIfam" id="TIGR00229">
    <property type="entry name" value="sensory_box"/>
    <property type="match status" value="1"/>
</dbReference>
<dbReference type="EMBL" id="JACHHZ010000003">
    <property type="protein sequence ID" value="MBB6093700.1"/>
    <property type="molecule type" value="Genomic_DNA"/>
</dbReference>
<keyword evidence="4" id="KW-0808">Transferase</keyword>
<gene>
    <name evidence="11" type="ORF">HNQ60_002581</name>
</gene>
<evidence type="ECO:0000256" key="7">
    <source>
        <dbReference type="ARBA" id="ARBA00022840"/>
    </source>
</evidence>
<dbReference type="GO" id="GO:0005524">
    <property type="term" value="F:ATP binding"/>
    <property type="evidence" value="ECO:0007669"/>
    <property type="project" value="UniProtKB-KW"/>
</dbReference>
<dbReference type="InterPro" id="IPR036890">
    <property type="entry name" value="HATPase_C_sf"/>
</dbReference>
<keyword evidence="6" id="KW-0418">Kinase</keyword>
<dbReference type="PROSITE" id="PS50112">
    <property type="entry name" value="PAS"/>
    <property type="match status" value="1"/>
</dbReference>
<dbReference type="RefSeq" id="WP_184332345.1">
    <property type="nucleotide sequence ID" value="NZ_JACHHZ010000003.1"/>
</dbReference>
<comment type="caution">
    <text evidence="11">The sequence shown here is derived from an EMBL/GenBank/DDBJ whole genome shotgun (WGS) entry which is preliminary data.</text>
</comment>
<dbReference type="PANTHER" id="PTHR41523:SF8">
    <property type="entry name" value="ETHYLENE RESPONSE SENSOR PROTEIN"/>
    <property type="match status" value="1"/>
</dbReference>
<dbReference type="AlphaFoldDB" id="A0A841HN50"/>
<evidence type="ECO:0000256" key="5">
    <source>
        <dbReference type="ARBA" id="ARBA00022741"/>
    </source>
</evidence>
<evidence type="ECO:0000313" key="12">
    <source>
        <dbReference type="Proteomes" id="UP000588068"/>
    </source>
</evidence>
<comment type="catalytic activity">
    <reaction evidence="1">
        <text>ATP + protein L-histidine = ADP + protein N-phospho-L-histidine.</text>
        <dbReference type="EC" id="2.7.13.3"/>
    </reaction>
</comment>
<keyword evidence="8" id="KW-0843">Virulence</keyword>
<dbReference type="Gene3D" id="3.30.565.10">
    <property type="entry name" value="Histidine kinase-like ATPase, C-terminal domain"/>
    <property type="match status" value="1"/>
</dbReference>
<keyword evidence="12" id="KW-1185">Reference proteome</keyword>
<dbReference type="CDD" id="cd00130">
    <property type="entry name" value="PAS"/>
    <property type="match status" value="1"/>
</dbReference>
<evidence type="ECO:0000256" key="1">
    <source>
        <dbReference type="ARBA" id="ARBA00000085"/>
    </source>
</evidence>
<evidence type="ECO:0000256" key="8">
    <source>
        <dbReference type="ARBA" id="ARBA00023026"/>
    </source>
</evidence>
<dbReference type="InterPro" id="IPR000014">
    <property type="entry name" value="PAS"/>
</dbReference>
<dbReference type="InterPro" id="IPR035965">
    <property type="entry name" value="PAS-like_dom_sf"/>
</dbReference>
<dbReference type="PANTHER" id="PTHR41523">
    <property type="entry name" value="TWO-COMPONENT SYSTEM SENSOR PROTEIN"/>
    <property type="match status" value="1"/>
</dbReference>
<dbReference type="Proteomes" id="UP000588068">
    <property type="component" value="Unassembled WGS sequence"/>
</dbReference>
<accession>A0A841HN50</accession>
<keyword evidence="7" id="KW-0067">ATP-binding</keyword>
<evidence type="ECO:0000256" key="2">
    <source>
        <dbReference type="ARBA" id="ARBA00012438"/>
    </source>
</evidence>
<reference evidence="11 12" key="1">
    <citation type="submission" date="2020-08" db="EMBL/GenBank/DDBJ databases">
        <title>Genomic Encyclopedia of Type Strains, Phase IV (KMG-IV): sequencing the most valuable type-strain genomes for metagenomic binning, comparative biology and taxonomic classification.</title>
        <authorList>
            <person name="Goeker M."/>
        </authorList>
    </citation>
    <scope>NUCLEOTIDE SEQUENCE [LARGE SCALE GENOMIC DNA]</scope>
    <source>
        <strain evidence="11 12">DSM 26723</strain>
    </source>
</reference>
<evidence type="ECO:0000259" key="9">
    <source>
        <dbReference type="PROSITE" id="PS50112"/>
    </source>
</evidence>
<evidence type="ECO:0000256" key="4">
    <source>
        <dbReference type="ARBA" id="ARBA00022679"/>
    </source>
</evidence>
<dbReference type="InterPro" id="IPR011495">
    <property type="entry name" value="Sig_transdc_His_kin_sub2_dim/P"/>
</dbReference>
<proteinExistence type="predicted"/>